<evidence type="ECO:0000313" key="3">
    <source>
        <dbReference type="Proteomes" id="UP001630127"/>
    </source>
</evidence>
<protein>
    <submittedName>
        <fullName evidence="2">Uncharacterized protein</fullName>
    </submittedName>
</protein>
<evidence type="ECO:0000313" key="2">
    <source>
        <dbReference type="EMBL" id="KAL3502627.1"/>
    </source>
</evidence>
<feature type="region of interest" description="Disordered" evidence="1">
    <location>
        <begin position="107"/>
        <end position="154"/>
    </location>
</feature>
<organism evidence="2 3">
    <name type="scientific">Cinchona calisaya</name>
    <dbReference type="NCBI Taxonomy" id="153742"/>
    <lineage>
        <taxon>Eukaryota</taxon>
        <taxon>Viridiplantae</taxon>
        <taxon>Streptophyta</taxon>
        <taxon>Embryophyta</taxon>
        <taxon>Tracheophyta</taxon>
        <taxon>Spermatophyta</taxon>
        <taxon>Magnoliopsida</taxon>
        <taxon>eudicotyledons</taxon>
        <taxon>Gunneridae</taxon>
        <taxon>Pentapetalae</taxon>
        <taxon>asterids</taxon>
        <taxon>lamiids</taxon>
        <taxon>Gentianales</taxon>
        <taxon>Rubiaceae</taxon>
        <taxon>Cinchonoideae</taxon>
        <taxon>Cinchoneae</taxon>
        <taxon>Cinchona</taxon>
    </lineage>
</organism>
<dbReference type="EMBL" id="JBJUIK010000015">
    <property type="protein sequence ID" value="KAL3502627.1"/>
    <property type="molecule type" value="Genomic_DNA"/>
</dbReference>
<sequence length="300" mass="33336">MEGLEEIMKRFSLSSKEVDVVDLGKTNVERIIRDCQKSLIEKVIGEKLINFVGMKNFVNQVGSIIGGTAGEVLEVLMSETGGKKGKHLKVLVLVDITKPLRRDRNCKSRNEAGKEINEPQFGRWMTSNGLQGKGSNHQNSGTVNSVKSSKLSKETLDKSNGKLIINDNVVSQLSEDNRINGQVLVKNRSDRHLPEVEVPVKDNVGDYVLRNQDIPTDTTRKGTEATDETSDELVGKRKIIQREEEDDQDMTEKFSPKKPRVVDKNTLLIDALTGKLLLGEEFSTRVVNDIDGSGNPSLYC</sequence>
<comment type="caution">
    <text evidence="2">The sequence shown here is derived from an EMBL/GenBank/DDBJ whole genome shotgun (WGS) entry which is preliminary data.</text>
</comment>
<feature type="compositionally biased region" description="Basic and acidic residues" evidence="1">
    <location>
        <begin position="107"/>
        <end position="117"/>
    </location>
</feature>
<feature type="compositionally biased region" description="Polar residues" evidence="1">
    <location>
        <begin position="125"/>
        <end position="149"/>
    </location>
</feature>
<name>A0ABD2Y874_9GENT</name>
<gene>
    <name evidence="2" type="ORF">ACH5RR_037076</name>
</gene>
<dbReference type="Proteomes" id="UP001630127">
    <property type="component" value="Unassembled WGS sequence"/>
</dbReference>
<reference evidence="2 3" key="1">
    <citation type="submission" date="2024-11" db="EMBL/GenBank/DDBJ databases">
        <title>A near-complete genome assembly of Cinchona calisaya.</title>
        <authorList>
            <person name="Lian D.C."/>
            <person name="Zhao X.W."/>
            <person name="Wei L."/>
        </authorList>
    </citation>
    <scope>NUCLEOTIDE SEQUENCE [LARGE SCALE GENOMIC DNA]</scope>
    <source>
        <tissue evidence="2">Nenye</tissue>
    </source>
</reference>
<keyword evidence="3" id="KW-1185">Reference proteome</keyword>
<accession>A0ABD2Y874</accession>
<dbReference type="AlphaFoldDB" id="A0ABD2Y874"/>
<proteinExistence type="predicted"/>
<evidence type="ECO:0000256" key="1">
    <source>
        <dbReference type="SAM" id="MobiDB-lite"/>
    </source>
</evidence>